<protein>
    <submittedName>
        <fullName evidence="1">Uncharacterized protein</fullName>
    </submittedName>
</protein>
<organism evidence="1 2">
    <name type="scientific">Corynebacterium pilosum</name>
    <dbReference type="NCBI Taxonomy" id="35756"/>
    <lineage>
        <taxon>Bacteria</taxon>
        <taxon>Bacillati</taxon>
        <taxon>Actinomycetota</taxon>
        <taxon>Actinomycetes</taxon>
        <taxon>Mycobacteriales</taxon>
        <taxon>Corynebacteriaceae</taxon>
        <taxon>Corynebacterium</taxon>
    </lineage>
</organism>
<evidence type="ECO:0000313" key="2">
    <source>
        <dbReference type="Proteomes" id="UP000254467"/>
    </source>
</evidence>
<gene>
    <name evidence="1" type="ORF">NCTC11862_01495</name>
</gene>
<dbReference type="EMBL" id="UFXQ01000001">
    <property type="protein sequence ID" value="STC69696.1"/>
    <property type="molecule type" value="Genomic_DNA"/>
</dbReference>
<sequence length="144" mass="15768">MGMTIGFLVNPDLTYRVIEFDLEDANQFLGGTMQDRVAVAFQEDGALYAALYSPEAKENRAEPNPVASLARNTAATGNPSFLTDPTAAISGPVIFVDAEGDDNIDAVIEPVKNSIRAVRNYREDNEEDYRLWRAAVLNLGTLQD</sequence>
<keyword evidence="2" id="KW-1185">Reference proteome</keyword>
<dbReference type="AlphaFoldDB" id="A0A376CMF1"/>
<reference evidence="1 2" key="1">
    <citation type="submission" date="2018-06" db="EMBL/GenBank/DDBJ databases">
        <authorList>
            <consortium name="Pathogen Informatics"/>
            <person name="Doyle S."/>
        </authorList>
    </citation>
    <scope>NUCLEOTIDE SEQUENCE [LARGE SCALE GENOMIC DNA]</scope>
    <source>
        <strain evidence="1 2">NCTC11862</strain>
    </source>
</reference>
<name>A0A376CMF1_9CORY</name>
<dbReference type="Proteomes" id="UP000254467">
    <property type="component" value="Unassembled WGS sequence"/>
</dbReference>
<proteinExistence type="predicted"/>
<accession>A0A376CMF1</accession>
<evidence type="ECO:0000313" key="1">
    <source>
        <dbReference type="EMBL" id="STC69696.1"/>
    </source>
</evidence>
<dbReference type="STRING" id="35756.GCA_001044155_01953"/>